<evidence type="ECO:0000259" key="1">
    <source>
        <dbReference type="Pfam" id="PF02579"/>
    </source>
</evidence>
<evidence type="ECO:0000313" key="3">
    <source>
        <dbReference type="Proteomes" id="UP000272051"/>
    </source>
</evidence>
<dbReference type="Proteomes" id="UP000272051">
    <property type="component" value="Unassembled WGS sequence"/>
</dbReference>
<proteinExistence type="predicted"/>
<dbReference type="PANTHER" id="PTHR42983:SF1">
    <property type="entry name" value="IRON-MOLYBDENUM PROTEIN"/>
    <property type="match status" value="1"/>
</dbReference>
<dbReference type="InterPro" id="IPR003731">
    <property type="entry name" value="Di-Nase_FeMo-co_biosynth"/>
</dbReference>
<dbReference type="InterPro" id="IPR036105">
    <property type="entry name" value="DiNase_FeMo-co_biosyn_sf"/>
</dbReference>
<comment type="caution">
    <text evidence="2">The sequence shown here is derived from an EMBL/GenBank/DDBJ whole genome shotgun (WGS) entry which is preliminary data.</text>
</comment>
<dbReference type="EMBL" id="QMQX01000069">
    <property type="protein sequence ID" value="RLE52081.1"/>
    <property type="molecule type" value="Genomic_DNA"/>
</dbReference>
<dbReference type="Pfam" id="PF02579">
    <property type="entry name" value="Nitro_FeMo-Co"/>
    <property type="match status" value="1"/>
</dbReference>
<dbReference type="CDD" id="cd00851">
    <property type="entry name" value="MTH1175"/>
    <property type="match status" value="1"/>
</dbReference>
<organism evidence="2 3">
    <name type="scientific">Thermoproteota archaeon</name>
    <dbReference type="NCBI Taxonomy" id="2056631"/>
    <lineage>
        <taxon>Archaea</taxon>
        <taxon>Thermoproteota</taxon>
    </lineage>
</organism>
<dbReference type="Gene3D" id="3.30.420.130">
    <property type="entry name" value="Dinitrogenase iron-molybdenum cofactor biosynthesis domain"/>
    <property type="match status" value="1"/>
</dbReference>
<dbReference type="AlphaFoldDB" id="A0A497EYI1"/>
<accession>A0A497EYI1</accession>
<dbReference type="SUPFAM" id="SSF53146">
    <property type="entry name" value="Nitrogenase accessory factor-like"/>
    <property type="match status" value="1"/>
</dbReference>
<dbReference type="PANTHER" id="PTHR42983">
    <property type="entry name" value="DINITROGENASE IRON-MOLYBDENUM COFACTOR PROTEIN-RELATED"/>
    <property type="match status" value="1"/>
</dbReference>
<feature type="domain" description="Dinitrogenase iron-molybdenum cofactor biosynthesis" evidence="1">
    <location>
        <begin position="15"/>
        <end position="105"/>
    </location>
</feature>
<evidence type="ECO:0000313" key="2">
    <source>
        <dbReference type="EMBL" id="RLE52081.1"/>
    </source>
</evidence>
<reference evidence="2 3" key="1">
    <citation type="submission" date="2018-06" db="EMBL/GenBank/DDBJ databases">
        <title>Extensive metabolic versatility and redundancy in microbially diverse, dynamic hydrothermal sediments.</title>
        <authorList>
            <person name="Dombrowski N."/>
            <person name="Teske A."/>
            <person name="Baker B.J."/>
        </authorList>
    </citation>
    <scope>NUCLEOTIDE SEQUENCE [LARGE SCALE GENOMIC DNA]</scope>
    <source>
        <strain evidence="2">B34_G17</strain>
    </source>
</reference>
<dbReference type="InterPro" id="IPR033913">
    <property type="entry name" value="MTH1175_dom"/>
</dbReference>
<gene>
    <name evidence="2" type="ORF">DRJ33_04555</name>
</gene>
<name>A0A497EYI1_9CREN</name>
<protein>
    <submittedName>
        <fullName evidence="2">Dinitrogenase iron-molybdenum cofactor biosynthesis protein</fullName>
    </submittedName>
</protein>
<sequence>MPRKICVTSTGPSLDHPVDPRFGRCAYFLIIDVDAIQLLEAIQNPAVAAPGGAGIQSAQLVVDKGVEAVITGNVGPNAYQVLSSAGIAVYVGNFKSVREAVEAYRSGKLQPTSFSPWQRGMGFGRGMGLGRYRYFY</sequence>